<evidence type="ECO:0000256" key="1">
    <source>
        <dbReference type="SAM" id="MobiDB-lite"/>
    </source>
</evidence>
<feature type="compositionally biased region" description="Basic and acidic residues" evidence="1">
    <location>
        <begin position="1"/>
        <end position="17"/>
    </location>
</feature>
<evidence type="ECO:0000313" key="2">
    <source>
        <dbReference type="EMBL" id="SOY42136.1"/>
    </source>
</evidence>
<dbReference type="EMBL" id="OFSN01000001">
    <property type="protein sequence ID" value="SOY42136.1"/>
    <property type="molecule type" value="Genomic_DNA"/>
</dbReference>
<reference evidence="2" key="1">
    <citation type="submission" date="2018-01" db="EMBL/GenBank/DDBJ databases">
        <authorList>
            <person name="Clerissi C."/>
        </authorList>
    </citation>
    <scope>NUCLEOTIDE SEQUENCE</scope>
    <source>
        <strain evidence="2">Cupriavidus taiwanensis LMG 19430</strain>
    </source>
</reference>
<dbReference type="Proteomes" id="UP000257016">
    <property type="component" value="Unassembled WGS sequence"/>
</dbReference>
<sequence>MRPGSPDRGRFGCREGGDPSVPDMGARMVLPMERCAILRDGSFFFLADPRGHVTRRVRSVAATD</sequence>
<gene>
    <name evidence="2" type="ORF">CBM2586_A11689</name>
</gene>
<accession>A0A375BET2</accession>
<protein>
    <submittedName>
        <fullName evidence="2">Uncharacterized protein</fullName>
    </submittedName>
</protein>
<organism evidence="2">
    <name type="scientific">Cupriavidus taiwanensis</name>
    <dbReference type="NCBI Taxonomy" id="164546"/>
    <lineage>
        <taxon>Bacteria</taxon>
        <taxon>Pseudomonadati</taxon>
        <taxon>Pseudomonadota</taxon>
        <taxon>Betaproteobacteria</taxon>
        <taxon>Burkholderiales</taxon>
        <taxon>Burkholderiaceae</taxon>
        <taxon>Cupriavidus</taxon>
    </lineage>
</organism>
<comment type="caution">
    <text evidence="2">The sequence shown here is derived from an EMBL/GenBank/DDBJ whole genome shotgun (WGS) entry which is preliminary data.</text>
</comment>
<feature type="region of interest" description="Disordered" evidence="1">
    <location>
        <begin position="1"/>
        <end position="25"/>
    </location>
</feature>
<name>A0A375BET2_9BURK</name>
<proteinExistence type="predicted"/>
<dbReference type="AlphaFoldDB" id="A0A375BET2"/>